<feature type="region of interest" description="Disordered" evidence="1">
    <location>
        <begin position="808"/>
        <end position="827"/>
    </location>
</feature>
<feature type="compositionally biased region" description="Polar residues" evidence="1">
    <location>
        <begin position="1552"/>
        <end position="1564"/>
    </location>
</feature>
<feature type="region of interest" description="Disordered" evidence="1">
    <location>
        <begin position="2046"/>
        <end position="2086"/>
    </location>
</feature>
<feature type="compositionally biased region" description="Polar residues" evidence="1">
    <location>
        <begin position="1980"/>
        <end position="1994"/>
    </location>
</feature>
<gene>
    <name evidence="2" type="ORF">WJX74_003248</name>
</gene>
<feature type="region of interest" description="Disordered" evidence="1">
    <location>
        <begin position="513"/>
        <end position="540"/>
    </location>
</feature>
<feature type="compositionally biased region" description="Polar residues" evidence="1">
    <location>
        <begin position="1116"/>
        <end position="1140"/>
    </location>
</feature>
<feature type="compositionally biased region" description="Polar residues" evidence="1">
    <location>
        <begin position="1063"/>
        <end position="1075"/>
    </location>
</feature>
<feature type="region of interest" description="Disordered" evidence="1">
    <location>
        <begin position="1501"/>
        <end position="1641"/>
    </location>
</feature>
<organism evidence="2 3">
    <name type="scientific">Apatococcus lobatus</name>
    <dbReference type="NCBI Taxonomy" id="904363"/>
    <lineage>
        <taxon>Eukaryota</taxon>
        <taxon>Viridiplantae</taxon>
        <taxon>Chlorophyta</taxon>
        <taxon>core chlorophytes</taxon>
        <taxon>Trebouxiophyceae</taxon>
        <taxon>Chlorellales</taxon>
        <taxon>Chlorellaceae</taxon>
        <taxon>Apatococcus</taxon>
    </lineage>
</organism>
<evidence type="ECO:0000313" key="3">
    <source>
        <dbReference type="Proteomes" id="UP001438707"/>
    </source>
</evidence>
<feature type="compositionally biased region" description="Polar residues" evidence="1">
    <location>
        <begin position="597"/>
        <end position="607"/>
    </location>
</feature>
<feature type="compositionally biased region" description="Polar residues" evidence="1">
    <location>
        <begin position="1511"/>
        <end position="1524"/>
    </location>
</feature>
<feature type="region of interest" description="Disordered" evidence="1">
    <location>
        <begin position="693"/>
        <end position="729"/>
    </location>
</feature>
<comment type="caution">
    <text evidence="2">The sequence shown here is derived from an EMBL/GenBank/DDBJ whole genome shotgun (WGS) entry which is preliminary data.</text>
</comment>
<feature type="region of interest" description="Disordered" evidence="1">
    <location>
        <begin position="744"/>
        <end position="795"/>
    </location>
</feature>
<feature type="region of interest" description="Disordered" evidence="1">
    <location>
        <begin position="2135"/>
        <end position="2194"/>
    </location>
</feature>
<keyword evidence="3" id="KW-1185">Reference proteome</keyword>
<dbReference type="EMBL" id="JALJOS010000007">
    <property type="protein sequence ID" value="KAK9836566.1"/>
    <property type="molecule type" value="Genomic_DNA"/>
</dbReference>
<dbReference type="Proteomes" id="UP001438707">
    <property type="component" value="Unassembled WGS sequence"/>
</dbReference>
<feature type="compositionally biased region" description="Basic and acidic residues" evidence="1">
    <location>
        <begin position="808"/>
        <end position="822"/>
    </location>
</feature>
<feature type="region of interest" description="Disordered" evidence="1">
    <location>
        <begin position="1063"/>
        <end position="1095"/>
    </location>
</feature>
<feature type="region of interest" description="Disordered" evidence="1">
    <location>
        <begin position="1112"/>
        <end position="1141"/>
    </location>
</feature>
<sequence length="2297" mass="240242">MLLDLMPMLCSLMNEWQPSHSEAVASLEALPTVTDLPRGLGSETLAVLLHTWGWLASVASTSLEQHDELDGHEALKPEDFTAMQQHLRWPMLALRHTSNLPMPAFSSSTVNESEIAAGSTLMVTGKAAKSLGDCSKAEAQSKRFGADTTGAVAGLHESQHTSQEEGISSQAHDSASLAPARARRDSYVNAESARSTGPAVDQPVKNDNGAPTDFCRGSDLHQGATASNAFQSSPTVDQAAGRNLKAGDMKLLQQLELAVRQWQTSYRSLCRVSHRGPHHPRKHTQALARDLLQPQLPLMPGALSFAATCLATMLAEIQIQLGGSQKESRTTSHRLNTNVDLATALQATCAYLAALAERCDDSETRMVDQATSGLLKELCGLLSLRPVWLEVAEASVDLLKVSARWVSTCWSANRKPGMHLEPAVKRLWQDIMDLMPSLAGQLENLESRGFQAQIYQPLQPFLRHPDFHVQGATRRMLAHPAMQGLLQTHEMLPGFRRALETLDASQSQHLIQMPKTAGQPTVQQAKPRQHPSPSCSSLVPQANLGMIESPTIRVTAPAKETGTEPKLPSLPKIPRSGSPSTNARLPAKDTAPPSDSIPAQASHGTSPSRHERKRGPNSSQGSSEKPVNQTKVAHEVVTAAEIAGDSCQINLQAPLGNAAGLPAVSAGGCSTAEVNVLASQEHPLQASSVDCRASGDVPAAGRAKPSAATSPELLGTAGPSPEASHPCLQATAPASAAGTICAPDMHHQSAHSPTSPGAAARSAIGTSETSKDCHGKGTAGKKKRRRSSARFQDTQTEYVAIPASAKRQKPEVLTRRQEEVAARQKQGTVREGLVTYTTLDASQEPLVGLQRSSTAPAPPEITAHTLSERALKDPKRPPVSSQSCQPSAADKPGGTASQMNVAIRSSPPQLQATISAAQPGSINCAVDNTGAAALVSEPADQACAQQLNRIVPTAVCNLPPAPHAPDPAISTTLQQHGITKREAADTAAASSNSYAASPAVAEVAAVLQPGLTCRRESGVAAAAAAIIGPAAEQASDEHVQLQLAAHEDNTIKLDIALATGASSSAAHESNDQSPTARIAKPPFNSQHAADSSQQHAGLLHVSDAGAASNLAAMQKPASTQLEVSAPTTAEQCPQQPSARGTTIVPAAKQAASHIQPVHAPAGVIHQPDQPCAEGTAAGMLASAARPHPGPVIDVLLEQSPVEACVPAETDISQDDQLKPGDNAIAEPCADGLAAAPSTAAARPVEMLSCALNTAVQDPTMQHGLSRPPAKLQPDNGQRPTASGAPAEKPIFLPQRQVHTNVAATAASPRRHLQPAAALQLEAQNCPAATGRQPMLAASGESKSAAQTIQAASSTGYDLGSRPQAVFWGATGEAMQFPCPPQAATVHAAAQSEGHTAAAASRHDSPASAAGPVMVSDPNEQTAALQGITEASQAAALPTEEAPCGVHPDEKLESSPGVTQGTMVWSAPKSHVSAIQPSQEELAGCSEAQPCMPLEAPSTFVPELCNEPDGKLNTSQPGQCGSSEVGQVPSLPHPPPCSEPSHQKDARCPPQSNPESLPATTSSPHTLPKPSLLSGAGKLQTHASAPDPRSLTTAVEGSWRGSQAACHNGGGDDDDAGVYTLTEQQSPKQHSRPHTASGDDPGVYALTEQQSLQQHSRPQTASGDDAGVYVLTEQQSLQQHSRPHTASGDDAGVYVLTEQQQQATPAAGMDVHGIDATTSLPGPCSAVGTDAIAMLKQQLAAPRHDMDANGHHPRHNFEVQHTAKPNGSADALSKQQQQQQPEASVMHDASSRCHSVVSGRCRLQEDGLSAVVASSPHLAGDRHGWDAVNMALTKGTAHTEQGQPVSSSRVVPAQHCSSLHGERAAASPEIWWHLQHKGLQGTLAPNLGRAGCCSHPREGLHSQLQPDPQELQSLMPRLAEPGADPDTDHLPAQLPRKRPRLHEACAHPNMISPRQARMASSGGSHGRAPAEGHQAVHPVLSRSNGRPNELDTGTTGMPALPACNAQDVGEGSDKPEQHQQQQDLIAPPGQLQDVCQRNHGVLAAHAHDYSCPSGHHKPPSEAQESAEQPPACHRDASTGAGGFAAHARTSCPDGHHVPLSEARESAEQLLACHWDASTGAAQSNMKQTEHAWLARLGGPARPLPPEDTLGLQPAQTDSLKGPVKHRTARMPNDPAADDATLPPQSPEVAAGPSSQLEGLQIEGTQALLAAAHTAHPPLRLFAGRDQPQLAMQLKRLLDVQSGSSTPLLQLLADPNDAIWACIQDKELQQLQKGLYNAAMAAACVAHIRRQGCGLQGSG</sequence>
<feature type="region of interest" description="Disordered" evidence="1">
    <location>
        <begin position="156"/>
        <end position="209"/>
    </location>
</feature>
<feature type="compositionally biased region" description="Polar residues" evidence="1">
    <location>
        <begin position="164"/>
        <end position="173"/>
    </location>
</feature>
<feature type="compositionally biased region" description="Basic residues" evidence="1">
    <location>
        <begin position="779"/>
        <end position="788"/>
    </location>
</feature>
<evidence type="ECO:0000313" key="2">
    <source>
        <dbReference type="EMBL" id="KAK9836566.1"/>
    </source>
</evidence>
<name>A0AAW1RS03_9CHLO</name>
<feature type="region of interest" description="Disordered" evidence="1">
    <location>
        <begin position="555"/>
        <end position="630"/>
    </location>
</feature>
<evidence type="ECO:0000256" key="1">
    <source>
        <dbReference type="SAM" id="MobiDB-lite"/>
    </source>
</evidence>
<accession>A0AAW1RS03</accession>
<feature type="region of interest" description="Disordered" evidence="1">
    <location>
        <begin position="1433"/>
        <end position="1462"/>
    </location>
</feature>
<feature type="region of interest" description="Disordered" evidence="1">
    <location>
        <begin position="1259"/>
        <end position="1294"/>
    </location>
</feature>
<feature type="region of interest" description="Disordered" evidence="1">
    <location>
        <begin position="1762"/>
        <end position="1784"/>
    </location>
</feature>
<reference evidence="2 3" key="1">
    <citation type="journal article" date="2024" name="Nat. Commun.">
        <title>Phylogenomics reveals the evolutionary origins of lichenization in chlorophyte algae.</title>
        <authorList>
            <person name="Puginier C."/>
            <person name="Libourel C."/>
            <person name="Otte J."/>
            <person name="Skaloud P."/>
            <person name="Haon M."/>
            <person name="Grisel S."/>
            <person name="Petersen M."/>
            <person name="Berrin J.G."/>
            <person name="Delaux P.M."/>
            <person name="Dal Grande F."/>
            <person name="Keller J."/>
        </authorList>
    </citation>
    <scope>NUCLEOTIDE SEQUENCE [LARGE SCALE GENOMIC DNA]</scope>
    <source>
        <strain evidence="2 3">SAG 2145</strain>
    </source>
</reference>
<feature type="region of interest" description="Disordered" evidence="1">
    <location>
        <begin position="866"/>
        <end position="899"/>
    </location>
</feature>
<feature type="compositionally biased region" description="Polar residues" evidence="1">
    <location>
        <begin position="1083"/>
        <end position="1095"/>
    </location>
</feature>
<protein>
    <submittedName>
        <fullName evidence="2">Uncharacterized protein</fullName>
    </submittedName>
</protein>
<feature type="region of interest" description="Disordered" evidence="1">
    <location>
        <begin position="1386"/>
        <end position="1414"/>
    </location>
</feature>
<proteinExistence type="predicted"/>
<feature type="compositionally biased region" description="Polar residues" evidence="1">
    <location>
        <begin position="616"/>
        <end position="630"/>
    </location>
</feature>
<feature type="compositionally biased region" description="Basic and acidic residues" evidence="1">
    <location>
        <begin position="866"/>
        <end position="876"/>
    </location>
</feature>
<feature type="compositionally biased region" description="Polar residues" evidence="1">
    <location>
        <begin position="518"/>
        <end position="540"/>
    </location>
</feature>
<feature type="region of interest" description="Disordered" evidence="1">
    <location>
        <begin position="1978"/>
        <end position="2021"/>
    </location>
</feature>